<evidence type="ECO:0008006" key="16">
    <source>
        <dbReference type="Google" id="ProtNLM"/>
    </source>
</evidence>
<evidence type="ECO:0000256" key="6">
    <source>
        <dbReference type="ARBA" id="ARBA00022737"/>
    </source>
</evidence>
<dbReference type="Gene3D" id="2.30.30.40">
    <property type="entry name" value="SH3 Domains"/>
    <property type="match status" value="1"/>
</dbReference>
<dbReference type="GO" id="GO:0005198">
    <property type="term" value="F:structural molecule activity"/>
    <property type="evidence" value="ECO:0007669"/>
    <property type="project" value="TreeGrafter"/>
</dbReference>
<protein>
    <recommendedName>
        <fullName evidence="16">Desmoplakin b</fullName>
    </recommendedName>
</protein>
<evidence type="ECO:0000256" key="1">
    <source>
        <dbReference type="ARBA" id="ARBA00004236"/>
    </source>
</evidence>
<dbReference type="FunFam" id="3.90.1290.10:FF:000001">
    <property type="entry name" value="Plectin a"/>
    <property type="match status" value="2"/>
</dbReference>
<proteinExistence type="inferred from homology"/>
<dbReference type="InterPro" id="IPR001101">
    <property type="entry name" value="Plectin_repeat"/>
</dbReference>
<dbReference type="Pfam" id="PF21019">
    <property type="entry name" value="Spectrin_3"/>
    <property type="match status" value="1"/>
</dbReference>
<sequence>MSMYGSQQGLNMGRRVSSKGDLAGGGSYHYARSEVVHGGGNGYDPYMDGYKTYTFSKSTGMGGGMGSGTMSGVMSQMASGMEGGTMTRMSGSAFGAINQRAEALQSQCNEYLKKADYAMQAGSGDTEYYMGKAKDAIEKLKYCAMDLRQMGQPNDNVIRSLEICKDRLKGAHMAMTSSMQRRRSTRGSSGGWEDPGRSFHDAMAWIGQHKRLIETALWGDDPAAIEQQLTNHQRFHTSIQRSPEMDRARDELAKKGDKGSLHALEQEWDSLQQMSFGRTQQLQDLMYLIQEISREIMWVNDREEEELMFDWGDKNVDQYIPKKQESYSKLMSALEDKEMELNKLKAKVDNVLKNNHPAADKIEAYKDTLQTQWSWLLQITKCIDVHLKENGAYSQFFKEANDTYSALQKEHETVRKNYPCDKSTSLENLLELLRGLEREKEKIMENKRQVQHLVNRSKSIVRLKPRNPEEKSNHSVIVKALCDFKQDQKVICKDNEAILKDNSQRSKWQVTGPGGLDMLVPSVCLIVPPPNPLSISLANKNEQYYEAILSIWNQLYINVKSLIAWQYCLLDIRRINSLTINMLAKMRPEEYRQIIKSLETHYEEFKLSSHGSQMFADEDKRSIENQFTGAQAHYDQLVVQLPTYGQYLWKSSDRNQASVARAEDIVKVHEARLTEKETTSLSPGEVDEYMLTLKNVKAELDQKKDVLASMEKELAKASHWNSQLGDPFHRCDMMLSKYTEQVGVLSDRWRRIQGQIDTRLQDLKMYVPQLQHYNLFTALTWLYVHACLIIRCLTSMFGCFLKALNTEIKAKRETVERVLKDNEACVNTIKDYETDLSSYTSGLETLLNVPIKRTMLKSPSMDLNQEAIQLQTRYMELLTMSGDYHKFLGESLKNMEELKIRNTRIDLLEEELRLLREDIQDCNGRNKSLEDTVARYQLELSQSQEQLLSVEEVKRNTALQCNATKESLDSTQSQLTELSDQVTRLTYLLDEEKRKRKLAEERYNQQQEEYESVLRKRQNELETVSWSKMDVEKSVANKDHEIENLRRQLDAETARVKELQTDISKVRSQCNVEINNLKLSYESQIHASCTDIQRLAAQRDEDAAELQMQYDRMEGERRSLEEEVRRLRMSVNQAEEQRMRTEEEAQSQRAVIIEEGRRRRELESQVELLMSQRDEENSEYREELAELMKALQDKSDQLAYVTHSLDEENRRRKTIEEGQAVLEQTVTQLQVKLTSSSVATTQLREYDEELQKMRLELERESKERSRVEQNISRLNSRIKDLQAVRDGLESQMENLRIANQEEVARRRQVEAELEKTTITMTEYATTITALRKSQEQASTSGKRGEEERLRLQEELERSLRENKTSAEHMTQLNTELKALQQQLLQEQARLKEAKLRNDGLYRTIEEKSKALNENTVQLESLKEMTETQTKERLRLEEELRAAHHDKEELLRSKQGMDDELSSQITALDLQLQASERSNKDYHSLVSELSSEREKLKLETENMQTQATEVHRRLTLTSGLLSSFQISPNLEHSSSYRCPLSVAEPLLERDAELRNKQRLQEENERVKRDLSYWKDQCDSKQGMIRQYDTDKEILEREKKSLKSEIERLMRELKDLDETNKKCYLDPETEHEASYEALKKQCKIEPHTGLLLLPITEKLDPSKLIFDGVRKPVTAQQLLDCGVLDKPTVTQLMKGEKTVPEVSEEKKIFLKGTGSIAGVAAGPSGKVSFSEAKKKMLIPPDSADLLLEAQAATGHIIDPTSNQKLTVDEACVRGVVDNKDRDKLLAAERAAVGYRDPNTAKPLSVFEAMKKGMIDRNTGVRLLQAQELAGGILDPNLSVFLPKDTAIKRNLLDEDLCHALNQDPQCYLNPDTERNASYGALKKRCKTESHTGLMLLPITERKDPSKLMFDGVRKPVSVIDLVDANLLKQSDVDQLREGRLTSQDIEDRLRSYLGGSTCIAGVYDEASDRVLPIYQAMKEELLPRGTTVQLLEAQAASGFIVDPVNNLHLTVSDAYNRGLFGPEFKDKLLAAEMAVTGYKLPGTDSILSLFQAIESGLVKRGQGLCLLQAQLASGGIIDPIHGHRIDTNIAHKRGYFDDEMSNILANEKGFFDPNTEENLTYLELKKCCKTDKKTGLILLPINEKTKQRSVQKNTRGQRRVVIVDPETNEDMTVREAFDKGYIDYLTFIELSKQECEWEEVTSTDPDGSSRCVIIDRKTGREYNVTELLKKQVISQSVFQQYCSQMITLTQFADFITSKTEHGSPSLSSSSLTSSTTSRPSAASGTSSVTSTLTSRPSTSLGTSSEPVGAIFDTDNVEKISVTEALNRDLVDSITAQRLLEAQACTGGIVNPANGQRLSIQEASRMGLIDDDMATKLKPAQKAFIGFEDVKTKKKMSAAQALKERWLPYEAGQRFMEFQVATGGLYDPEVGCRRTIEDALKMGWLDGRTAQKLQDMKHHAKILTCPKSKLNISYKDALDNCLVEESTGVKILQASSVSSRGISSPYNVASAPGSTTGSRSGSRRSSRRASLDLGSPTSSSTRRYNPTSSFAHIYL</sequence>
<feature type="coiled-coil region" evidence="10">
    <location>
        <begin position="1243"/>
        <end position="1312"/>
    </location>
</feature>
<dbReference type="SUPFAM" id="SSF75399">
    <property type="entry name" value="Plakin repeat"/>
    <property type="match status" value="5"/>
</dbReference>
<dbReference type="PANTHER" id="PTHR23169:SF26">
    <property type="entry name" value="DESMOPLAKIN"/>
    <property type="match status" value="1"/>
</dbReference>
<dbReference type="GeneTree" id="ENSGT00940000154843"/>
<dbReference type="GO" id="GO:0042060">
    <property type="term" value="P:wound healing"/>
    <property type="evidence" value="ECO:0007669"/>
    <property type="project" value="TreeGrafter"/>
</dbReference>
<keyword evidence="15" id="KW-1185">Reference proteome</keyword>
<reference evidence="14" key="2">
    <citation type="submission" date="2025-08" db="UniProtKB">
        <authorList>
            <consortium name="Ensembl"/>
        </authorList>
    </citation>
    <scope>IDENTIFICATION</scope>
</reference>
<feature type="coiled-coil region" evidence="10">
    <location>
        <begin position="898"/>
        <end position="1069"/>
    </location>
</feature>
<dbReference type="InterPro" id="IPR043197">
    <property type="entry name" value="Plakin"/>
</dbReference>
<dbReference type="InterPro" id="IPR018159">
    <property type="entry name" value="Spectrin/alpha-actinin"/>
</dbReference>
<gene>
    <name evidence="14" type="primary">DSP</name>
</gene>
<dbReference type="GO" id="GO:0098609">
    <property type="term" value="P:cell-cell adhesion"/>
    <property type="evidence" value="ECO:0007669"/>
    <property type="project" value="TreeGrafter"/>
</dbReference>
<keyword evidence="7" id="KW-0965">Cell junction</keyword>
<dbReference type="Pfam" id="PF17902">
    <property type="entry name" value="SH3_10"/>
    <property type="match status" value="1"/>
</dbReference>
<dbReference type="FunFam" id="3.90.1290.10:FF:000002">
    <property type="entry name" value="Plectin a"/>
    <property type="match status" value="1"/>
</dbReference>
<dbReference type="Gene3D" id="3.30.160.780">
    <property type="match status" value="1"/>
</dbReference>
<name>A0A3Q1CMJ6_AMPOC</name>
<evidence type="ECO:0000256" key="10">
    <source>
        <dbReference type="SAM" id="Coils"/>
    </source>
</evidence>
<dbReference type="Gene3D" id="1.20.58.1060">
    <property type="match status" value="1"/>
</dbReference>
<dbReference type="Gene3D" id="3.90.1290.10">
    <property type="entry name" value="Plakin repeat"/>
    <property type="match status" value="4"/>
</dbReference>
<dbReference type="Gene3D" id="1.20.58.60">
    <property type="match status" value="1"/>
</dbReference>
<feature type="compositionally biased region" description="Low complexity" evidence="11">
    <location>
        <begin position="2506"/>
        <end position="2517"/>
    </location>
</feature>
<feature type="compositionally biased region" description="Low complexity" evidence="11">
    <location>
        <begin position="2260"/>
        <end position="2302"/>
    </location>
</feature>
<keyword evidence="6" id="KW-0677">Repeat</keyword>
<keyword evidence="5" id="KW-0597">Phosphoprotein</keyword>
<dbReference type="SMART" id="SM00250">
    <property type="entry name" value="PLEC"/>
    <property type="match status" value="16"/>
</dbReference>
<evidence type="ECO:0000259" key="13">
    <source>
        <dbReference type="Pfam" id="PF18373"/>
    </source>
</evidence>
<dbReference type="SMART" id="SM00150">
    <property type="entry name" value="SPEC"/>
    <property type="match status" value="2"/>
</dbReference>
<feature type="region of interest" description="Disordered" evidence="11">
    <location>
        <begin position="175"/>
        <end position="194"/>
    </location>
</feature>
<evidence type="ECO:0000256" key="9">
    <source>
        <dbReference type="ARBA" id="ARBA00023136"/>
    </source>
</evidence>
<feature type="coiled-coil region" evidence="10">
    <location>
        <begin position="397"/>
        <end position="456"/>
    </location>
</feature>
<evidence type="ECO:0000256" key="8">
    <source>
        <dbReference type="ARBA" id="ARBA00023054"/>
    </source>
</evidence>
<feature type="coiled-coil region" evidence="10">
    <location>
        <begin position="686"/>
        <end position="713"/>
    </location>
</feature>
<dbReference type="GO" id="GO:0005882">
    <property type="term" value="C:intermediate filament"/>
    <property type="evidence" value="ECO:0007669"/>
    <property type="project" value="TreeGrafter"/>
</dbReference>
<dbReference type="InterPro" id="IPR041615">
    <property type="entry name" value="Desmoplakin_SH3"/>
</dbReference>
<evidence type="ECO:0000313" key="14">
    <source>
        <dbReference type="Ensembl" id="ENSAOCP00000028270.2"/>
    </source>
</evidence>
<feature type="coiled-coil region" evidence="10">
    <location>
        <begin position="1362"/>
        <end position="1452"/>
    </location>
</feature>
<dbReference type="InterPro" id="IPR041573">
    <property type="entry name" value="Desmoplakin_Spectrin-like"/>
</dbReference>
<feature type="domain" description="Desmoplakin spectrin-like" evidence="13">
    <location>
        <begin position="563"/>
        <end position="640"/>
    </location>
</feature>
<dbReference type="CDD" id="cd00176">
    <property type="entry name" value="SPEC"/>
    <property type="match status" value="1"/>
</dbReference>
<feature type="compositionally biased region" description="Polar residues" evidence="11">
    <location>
        <begin position="2532"/>
        <end position="2541"/>
    </location>
</feature>
<comment type="subcellular location">
    <subcellularLocation>
        <location evidence="2">Cell junction</location>
        <location evidence="2">Desmosome</location>
    </subcellularLocation>
    <subcellularLocation>
        <location evidence="1">Cell membrane</location>
    </subcellularLocation>
</comment>
<dbReference type="Proteomes" id="UP001501940">
    <property type="component" value="Chromosome 2"/>
</dbReference>
<evidence type="ECO:0000256" key="11">
    <source>
        <dbReference type="SAM" id="MobiDB-lite"/>
    </source>
</evidence>
<dbReference type="GO" id="GO:0030057">
    <property type="term" value="C:desmosome"/>
    <property type="evidence" value="ECO:0007669"/>
    <property type="project" value="UniProtKB-SubCell"/>
</dbReference>
<dbReference type="FunFam" id="3.30.160.780:FF:000001">
    <property type="entry name" value="Plectin a"/>
    <property type="match status" value="1"/>
</dbReference>
<keyword evidence="8 10" id="KW-0175">Coiled coil</keyword>
<evidence type="ECO:0000256" key="7">
    <source>
        <dbReference type="ARBA" id="ARBA00022949"/>
    </source>
</evidence>
<organism evidence="14 15">
    <name type="scientific">Amphiprion ocellaris</name>
    <name type="common">Clown anemonefish</name>
    <dbReference type="NCBI Taxonomy" id="80972"/>
    <lineage>
        <taxon>Eukaryota</taxon>
        <taxon>Metazoa</taxon>
        <taxon>Chordata</taxon>
        <taxon>Craniata</taxon>
        <taxon>Vertebrata</taxon>
        <taxon>Euteleostomi</taxon>
        <taxon>Actinopterygii</taxon>
        <taxon>Neopterygii</taxon>
        <taxon>Teleostei</taxon>
        <taxon>Neoteleostei</taxon>
        <taxon>Acanthomorphata</taxon>
        <taxon>Ovalentaria</taxon>
        <taxon>Pomacentridae</taxon>
        <taxon>Amphiprion</taxon>
    </lineage>
</organism>
<dbReference type="GO" id="GO:0014704">
    <property type="term" value="C:intercalated disc"/>
    <property type="evidence" value="ECO:0007669"/>
    <property type="project" value="TreeGrafter"/>
</dbReference>
<dbReference type="Ensembl" id="ENSAOCT00000021230.2">
    <property type="protein sequence ID" value="ENSAOCP00000028270.2"/>
    <property type="gene ID" value="ENSAOCG00000002733.2"/>
</dbReference>
<dbReference type="GO" id="GO:0045104">
    <property type="term" value="P:intermediate filament cytoskeleton organization"/>
    <property type="evidence" value="ECO:0007669"/>
    <property type="project" value="InterPro"/>
</dbReference>
<reference evidence="14 15" key="1">
    <citation type="submission" date="2022-01" db="EMBL/GenBank/DDBJ databases">
        <title>A chromosome-scale genome assembly of the false clownfish, Amphiprion ocellaris.</title>
        <authorList>
            <person name="Ryu T."/>
        </authorList>
    </citation>
    <scope>NUCLEOTIDE SEQUENCE [LARGE SCALE GENOMIC DNA]</scope>
</reference>
<feature type="region of interest" description="Disordered" evidence="11">
    <location>
        <begin position="2498"/>
        <end position="2541"/>
    </location>
</feature>
<evidence type="ECO:0000259" key="12">
    <source>
        <dbReference type="Pfam" id="PF17902"/>
    </source>
</evidence>
<dbReference type="GO" id="GO:0005737">
    <property type="term" value="C:cytoplasm"/>
    <property type="evidence" value="ECO:0007669"/>
    <property type="project" value="TreeGrafter"/>
</dbReference>
<evidence type="ECO:0000256" key="4">
    <source>
        <dbReference type="ARBA" id="ARBA00022475"/>
    </source>
</evidence>
<comment type="similarity">
    <text evidence="3">Belongs to the plakin or cytolinker family.</text>
</comment>
<dbReference type="PANTHER" id="PTHR23169">
    <property type="entry name" value="ENVOPLAKIN"/>
    <property type="match status" value="1"/>
</dbReference>
<reference evidence="14" key="3">
    <citation type="submission" date="2025-09" db="UniProtKB">
        <authorList>
            <consortium name="Ensembl"/>
        </authorList>
    </citation>
    <scope>IDENTIFICATION</scope>
</reference>
<evidence type="ECO:0000313" key="15">
    <source>
        <dbReference type="Proteomes" id="UP001501940"/>
    </source>
</evidence>
<feature type="domain" description="Desmoplakin SH3" evidence="12">
    <location>
        <begin position="463"/>
        <end position="528"/>
    </location>
</feature>
<dbReference type="SUPFAM" id="SSF46966">
    <property type="entry name" value="Spectrin repeat"/>
    <property type="match status" value="2"/>
</dbReference>
<accession>A0A3Q1CMJ6</accession>
<feature type="coiled-coil region" evidence="10">
    <location>
        <begin position="1096"/>
        <end position="1197"/>
    </location>
</feature>
<dbReference type="Pfam" id="PF00681">
    <property type="entry name" value="Plectin"/>
    <property type="match status" value="6"/>
</dbReference>
<keyword evidence="9" id="KW-0472">Membrane</keyword>
<keyword evidence="4" id="KW-1003">Cell membrane</keyword>
<evidence type="ECO:0000256" key="2">
    <source>
        <dbReference type="ARBA" id="ARBA00004568"/>
    </source>
</evidence>
<evidence type="ECO:0000256" key="3">
    <source>
        <dbReference type="ARBA" id="ARBA00009109"/>
    </source>
</evidence>
<feature type="region of interest" description="Disordered" evidence="11">
    <location>
        <begin position="2260"/>
        <end position="2305"/>
    </location>
</feature>
<dbReference type="GO" id="GO:0005886">
    <property type="term" value="C:plasma membrane"/>
    <property type="evidence" value="ECO:0007669"/>
    <property type="project" value="UniProtKB-SubCell"/>
</dbReference>
<feature type="coiled-coil region" evidence="10">
    <location>
        <begin position="1548"/>
        <end position="1624"/>
    </location>
</feature>
<feature type="coiled-coil region" evidence="10">
    <location>
        <begin position="327"/>
        <end position="354"/>
    </location>
</feature>
<dbReference type="GO" id="GO:0043588">
    <property type="term" value="P:skin development"/>
    <property type="evidence" value="ECO:0007669"/>
    <property type="project" value="TreeGrafter"/>
</dbReference>
<evidence type="ECO:0000256" key="5">
    <source>
        <dbReference type="ARBA" id="ARBA00022553"/>
    </source>
</evidence>
<dbReference type="Pfam" id="PF18373">
    <property type="entry name" value="Spectrin_2"/>
    <property type="match status" value="1"/>
</dbReference>
<dbReference type="InterPro" id="IPR035915">
    <property type="entry name" value="Plakin_repeat_sf"/>
</dbReference>